<dbReference type="InterPro" id="IPR001451">
    <property type="entry name" value="Hexapep"/>
</dbReference>
<gene>
    <name evidence="1" type="ORF">K8G79_00690</name>
</gene>
<dbReference type="AlphaFoldDB" id="A0AAJ1AHN0"/>
<dbReference type="Proteomes" id="UP001197609">
    <property type="component" value="Unassembled WGS sequence"/>
</dbReference>
<dbReference type="Gene3D" id="2.160.10.10">
    <property type="entry name" value="Hexapeptide repeat proteins"/>
    <property type="match status" value="1"/>
</dbReference>
<dbReference type="InterPro" id="IPR050179">
    <property type="entry name" value="Trans_hexapeptide_repeat"/>
</dbReference>
<evidence type="ECO:0000313" key="1">
    <source>
        <dbReference type="EMBL" id="MBZ0158661.1"/>
    </source>
</evidence>
<dbReference type="PANTHER" id="PTHR43300:SF7">
    <property type="entry name" value="UDP-N-ACETYLBACILLOSAMINE N-ACETYLTRANSFERASE"/>
    <property type="match status" value="1"/>
</dbReference>
<dbReference type="EMBL" id="JAIOIU010000011">
    <property type="protein sequence ID" value="MBZ0158661.1"/>
    <property type="molecule type" value="Genomic_DNA"/>
</dbReference>
<dbReference type="PANTHER" id="PTHR43300">
    <property type="entry name" value="ACETYLTRANSFERASE"/>
    <property type="match status" value="1"/>
</dbReference>
<evidence type="ECO:0008006" key="3">
    <source>
        <dbReference type="Google" id="ProtNLM"/>
    </source>
</evidence>
<dbReference type="InterPro" id="IPR011004">
    <property type="entry name" value="Trimer_LpxA-like_sf"/>
</dbReference>
<protein>
    <recommendedName>
        <fullName evidence="3">Acetyltransferase</fullName>
    </recommendedName>
</protein>
<name>A0AAJ1AHN0_9BACT</name>
<dbReference type="SUPFAM" id="SSF51161">
    <property type="entry name" value="Trimeric LpxA-like enzymes"/>
    <property type="match status" value="1"/>
</dbReference>
<reference evidence="1 2" key="1">
    <citation type="journal article" date="2021" name="bioRxiv">
        <title>Unraveling nitrogen, sulfur and carbon metabolic pathways and microbial community transcriptional responses to substrate deprivation and toxicity stresses in a bioreactor mimicking anoxic brackish coastal sediment conditions.</title>
        <authorList>
            <person name="Martins P.D."/>
            <person name="Echeveste M.J."/>
            <person name="Arshad A."/>
            <person name="Kurth J."/>
            <person name="Ouboter H."/>
            <person name="Jetten M.S.M."/>
            <person name="Welte C.U."/>
        </authorList>
    </citation>
    <scope>NUCLEOTIDE SEQUENCE [LARGE SCALE GENOMIC DNA]</scope>
    <source>
        <strain evidence="1">MAG_38</strain>
    </source>
</reference>
<accession>A0AAJ1AHN0</accession>
<comment type="caution">
    <text evidence="1">The sequence shown here is derived from an EMBL/GenBank/DDBJ whole genome shotgun (WGS) entry which is preliminary data.</text>
</comment>
<sequence>MSIPYVMFGHSHFLGNLLDIIHARQGRLTQIVENMPEPVYPGRLSLNERLARIPYPIDRVRLEEWAPTENTHYIVGFSGAKMQPLITSLKLRFETEFERLIHPAAILSPTAFLYEGSVLDAGAAIGPYARIGNHVFVHREAMVGHDVEIEEYAVIGPRATICGYSRVKRGARICAGATVIEDMTIGEGAVVAAGAVVIADVPSAVMVAGVPATHKKELT</sequence>
<evidence type="ECO:0000313" key="2">
    <source>
        <dbReference type="Proteomes" id="UP001197609"/>
    </source>
</evidence>
<organism evidence="1 2">
    <name type="scientific">Candidatus Methylomirabilis tolerans</name>
    <dbReference type="NCBI Taxonomy" id="3123416"/>
    <lineage>
        <taxon>Bacteria</taxon>
        <taxon>Candidatus Methylomirabilota</taxon>
        <taxon>Candidatus Methylomirabilia</taxon>
        <taxon>Candidatus Methylomirabilales</taxon>
        <taxon>Candidatus Methylomirabilaceae</taxon>
        <taxon>Candidatus Methylomirabilis</taxon>
    </lineage>
</organism>
<dbReference type="Pfam" id="PF00132">
    <property type="entry name" value="Hexapep"/>
    <property type="match status" value="1"/>
</dbReference>
<proteinExistence type="predicted"/>